<accession>A0ABY8TKS3</accession>
<dbReference type="PANTHER" id="PTHR35716">
    <property type="entry name" value="OS05G0574700 PROTEIN-RELATED"/>
    <property type="match status" value="1"/>
</dbReference>
<protein>
    <recommendedName>
        <fullName evidence="3">SnoaL-like domain-containing protein</fullName>
    </recommendedName>
</protein>
<dbReference type="PANTHER" id="PTHR35716:SF1">
    <property type="entry name" value="OS05G0574700 PROTEIN"/>
    <property type="match status" value="1"/>
</dbReference>
<evidence type="ECO:0000313" key="2">
    <source>
        <dbReference type="Proteomes" id="UP001244341"/>
    </source>
</evidence>
<dbReference type="EMBL" id="CP126208">
    <property type="protein sequence ID" value="WIA09600.1"/>
    <property type="molecule type" value="Genomic_DNA"/>
</dbReference>
<evidence type="ECO:0008006" key="3">
    <source>
        <dbReference type="Google" id="ProtNLM"/>
    </source>
</evidence>
<gene>
    <name evidence="1" type="ORF">OEZ85_008992</name>
</gene>
<reference evidence="1 2" key="1">
    <citation type="submission" date="2023-05" db="EMBL/GenBank/DDBJ databases">
        <title>A 100% complete, gapless, phased diploid assembly of the Scenedesmus obliquus UTEX 3031 genome.</title>
        <authorList>
            <person name="Biondi T.C."/>
            <person name="Hanschen E.R."/>
            <person name="Kwon T."/>
            <person name="Eng W."/>
            <person name="Kruse C.P.S."/>
            <person name="Koehler S.I."/>
            <person name="Kunde Y."/>
            <person name="Gleasner C.D."/>
            <person name="You Mak K.T."/>
            <person name="Polle J."/>
            <person name="Hovde B.T."/>
            <person name="Starkenburg S.R."/>
        </authorList>
    </citation>
    <scope>NUCLEOTIDE SEQUENCE [LARGE SCALE GENOMIC DNA]</scope>
    <source>
        <strain evidence="1 2">DOE0152z</strain>
    </source>
</reference>
<name>A0ABY8TKS3_TETOB</name>
<dbReference type="Proteomes" id="UP001244341">
    <property type="component" value="Chromosome 1b"/>
</dbReference>
<evidence type="ECO:0000313" key="1">
    <source>
        <dbReference type="EMBL" id="WIA09600.1"/>
    </source>
</evidence>
<organism evidence="1 2">
    <name type="scientific">Tetradesmus obliquus</name>
    <name type="common">Green alga</name>
    <name type="synonym">Acutodesmus obliquus</name>
    <dbReference type="NCBI Taxonomy" id="3088"/>
    <lineage>
        <taxon>Eukaryota</taxon>
        <taxon>Viridiplantae</taxon>
        <taxon>Chlorophyta</taxon>
        <taxon>core chlorophytes</taxon>
        <taxon>Chlorophyceae</taxon>
        <taxon>CS clade</taxon>
        <taxon>Sphaeropleales</taxon>
        <taxon>Scenedesmaceae</taxon>
        <taxon>Tetradesmus</taxon>
    </lineage>
</organism>
<keyword evidence="2" id="KW-1185">Reference proteome</keyword>
<sequence length="152" mass="18130">MPMKRPDAGPLAEYDREEAISVQLKALQSNDQPRYDHGIEVMYRFANFDPFQRSRYFGKSFDLGQFERFRRIMHIPAYKPLLNHESWQVLSTLKLSERVWKTRLHVVGEYAREEAVYEITMVQRLGGRYDGFWYTESLIADDNDWNTAHITY</sequence>
<proteinExistence type="predicted"/>